<reference evidence="1 2" key="1">
    <citation type="submission" date="2016-10" db="EMBL/GenBank/DDBJ databases">
        <authorList>
            <person name="de Groot N.N."/>
        </authorList>
    </citation>
    <scope>NUCLEOTIDE SEQUENCE [LARGE SCALE GENOMIC DNA]</scope>
    <source>
        <strain evidence="1 2">DSM 44892</strain>
    </source>
</reference>
<proteinExistence type="predicted"/>
<dbReference type="AlphaFoldDB" id="A0A1G8GL34"/>
<accession>A0A1G8GL34</accession>
<dbReference type="EMBL" id="FNDN01000004">
    <property type="protein sequence ID" value="SDH95007.1"/>
    <property type="molecule type" value="Genomic_DNA"/>
</dbReference>
<sequence>MVANGVLRPSDQDAVRGELRRLRGRTAFPVLFGGVVEEGQLTLSGFVGTRSTVLP</sequence>
<dbReference type="Proteomes" id="UP000183263">
    <property type="component" value="Unassembled WGS sequence"/>
</dbReference>
<protein>
    <submittedName>
        <fullName evidence="1">Uncharacterized protein</fullName>
    </submittedName>
</protein>
<organism evidence="1 2">
    <name type="scientific">Rhodococcus triatomae</name>
    <dbReference type="NCBI Taxonomy" id="300028"/>
    <lineage>
        <taxon>Bacteria</taxon>
        <taxon>Bacillati</taxon>
        <taxon>Actinomycetota</taxon>
        <taxon>Actinomycetes</taxon>
        <taxon>Mycobacteriales</taxon>
        <taxon>Nocardiaceae</taxon>
        <taxon>Rhodococcus</taxon>
    </lineage>
</organism>
<name>A0A1G8GL34_9NOCA</name>
<evidence type="ECO:0000313" key="1">
    <source>
        <dbReference type="EMBL" id="SDH95007.1"/>
    </source>
</evidence>
<keyword evidence="2" id="KW-1185">Reference proteome</keyword>
<gene>
    <name evidence="1" type="ORF">SAMN05444695_104135</name>
</gene>
<evidence type="ECO:0000313" key="2">
    <source>
        <dbReference type="Proteomes" id="UP000183263"/>
    </source>
</evidence>